<dbReference type="RefSeq" id="WP_207719581.1">
    <property type="nucleotide sequence ID" value="NZ_CABMJC010000021.1"/>
</dbReference>
<gene>
    <name evidence="2" type="ORF">SAMN04487885_11333</name>
</gene>
<name>A0A1I2M7D2_9CLOT</name>
<dbReference type="EMBL" id="FOOE01000013">
    <property type="protein sequence ID" value="SFF86748.1"/>
    <property type="molecule type" value="Genomic_DNA"/>
</dbReference>
<reference evidence="2 3" key="1">
    <citation type="submission" date="2016-10" db="EMBL/GenBank/DDBJ databases">
        <authorList>
            <person name="de Groot N.N."/>
        </authorList>
    </citation>
    <scope>NUCLEOTIDE SEQUENCE [LARGE SCALE GENOMIC DNA]</scope>
    <source>
        <strain evidence="2 3">NLAE-zl-G419</strain>
    </source>
</reference>
<dbReference type="InterPro" id="IPR023875">
    <property type="entry name" value="DNA_repair_put"/>
</dbReference>
<proteinExistence type="predicted"/>
<dbReference type="Pfam" id="PF13566">
    <property type="entry name" value="DUF4130"/>
    <property type="match status" value="1"/>
</dbReference>
<keyword evidence="3" id="KW-1185">Reference proteome</keyword>
<dbReference type="eggNOG" id="COG1573">
    <property type="taxonomic scope" value="Bacteria"/>
</dbReference>
<dbReference type="InterPro" id="IPR025404">
    <property type="entry name" value="DUF4130"/>
</dbReference>
<dbReference type="STRING" id="1529.SAMN04487885_11333"/>
<evidence type="ECO:0000313" key="2">
    <source>
        <dbReference type="EMBL" id="SFF86748.1"/>
    </source>
</evidence>
<organism evidence="2 3">
    <name type="scientific">Clostridium cadaveris</name>
    <dbReference type="NCBI Taxonomy" id="1529"/>
    <lineage>
        <taxon>Bacteria</taxon>
        <taxon>Bacillati</taxon>
        <taxon>Bacillota</taxon>
        <taxon>Clostridia</taxon>
        <taxon>Eubacteriales</taxon>
        <taxon>Clostridiaceae</taxon>
        <taxon>Clostridium</taxon>
    </lineage>
</organism>
<evidence type="ECO:0000259" key="1">
    <source>
        <dbReference type="Pfam" id="PF13566"/>
    </source>
</evidence>
<protein>
    <submittedName>
        <fullName evidence="2">Probable DNA metabolism protein</fullName>
    </submittedName>
</protein>
<evidence type="ECO:0000313" key="3">
    <source>
        <dbReference type="Proteomes" id="UP000182135"/>
    </source>
</evidence>
<accession>A0A1I2M7D2</accession>
<dbReference type="GeneID" id="90546481"/>
<sequence>MIKTLIFDASFEGFLTAIYDSFYLRTMNVEIHSVITHCSNFLNMEVLVETDEIKAEKVYRSIETKLNKDILRQVYYLYLYDTNASFTLAFKYLKLAFKYGSSISLAKNNDIIILVDKYCRRVTLEAHRFTGFVRFKEVSPMVFYSKITPDYNILPLLINHFANRFSDQNFIIHDHTRELAIFYNKEESIIAPLSQEKGDELSNSSINEDYEELWKSFYKSTTIKERLNPRQQRGYMPKRYWVNLNELS</sequence>
<dbReference type="Proteomes" id="UP000182135">
    <property type="component" value="Unassembled WGS sequence"/>
</dbReference>
<dbReference type="NCBIfam" id="TIGR03915">
    <property type="entry name" value="SAM_7_link_chp"/>
    <property type="match status" value="1"/>
</dbReference>
<feature type="domain" description="DUF4130" evidence="1">
    <location>
        <begin position="85"/>
        <end position="246"/>
    </location>
</feature>
<dbReference type="AlphaFoldDB" id="A0A1I2M7D2"/>